<organism evidence="1 2">
    <name type="scientific">Gnathostoma spinigerum</name>
    <dbReference type="NCBI Taxonomy" id="75299"/>
    <lineage>
        <taxon>Eukaryota</taxon>
        <taxon>Metazoa</taxon>
        <taxon>Ecdysozoa</taxon>
        <taxon>Nematoda</taxon>
        <taxon>Chromadorea</taxon>
        <taxon>Rhabditida</taxon>
        <taxon>Spirurina</taxon>
        <taxon>Gnathostomatomorpha</taxon>
        <taxon>Gnathostomatoidea</taxon>
        <taxon>Gnathostomatidae</taxon>
        <taxon>Gnathostoma</taxon>
    </lineage>
</organism>
<proteinExistence type="predicted"/>
<keyword evidence="2" id="KW-1185">Reference proteome</keyword>
<protein>
    <submittedName>
        <fullName evidence="1">Uncharacterized protein</fullName>
    </submittedName>
</protein>
<sequence>MLANVPWANATFLEKEELEDMEQDPLTEKTQRLGRMLQTVSDDIDTTQSPRSQTIAYYSREFQTSLAILRLNIPPGFTACEITTQRSLPDLLPVPRIV</sequence>
<evidence type="ECO:0000313" key="2">
    <source>
        <dbReference type="Proteomes" id="UP001608902"/>
    </source>
</evidence>
<name>A0ABD6E9U8_9BILA</name>
<dbReference type="AlphaFoldDB" id="A0ABD6E9U8"/>
<comment type="caution">
    <text evidence="1">The sequence shown here is derived from an EMBL/GenBank/DDBJ whole genome shotgun (WGS) entry which is preliminary data.</text>
</comment>
<reference evidence="1 2" key="1">
    <citation type="submission" date="2024-08" db="EMBL/GenBank/DDBJ databases">
        <title>Gnathostoma spinigerum genome.</title>
        <authorList>
            <person name="Gonzalez-Bertolin B."/>
            <person name="Monzon S."/>
            <person name="Zaballos A."/>
            <person name="Jimenez P."/>
            <person name="Dekumyoy P."/>
            <person name="Varona S."/>
            <person name="Cuesta I."/>
            <person name="Sumanam S."/>
            <person name="Adisakwattana P."/>
            <person name="Gasser R.B."/>
            <person name="Hernandez-Gonzalez A."/>
            <person name="Young N.D."/>
            <person name="Perteguer M.J."/>
        </authorList>
    </citation>
    <scope>NUCLEOTIDE SEQUENCE [LARGE SCALE GENOMIC DNA]</scope>
    <source>
        <strain evidence="1">AL3</strain>
        <tissue evidence="1">Liver</tissue>
    </source>
</reference>
<dbReference type="Proteomes" id="UP001608902">
    <property type="component" value="Unassembled WGS sequence"/>
</dbReference>
<evidence type="ECO:0000313" key="1">
    <source>
        <dbReference type="EMBL" id="MFH4976829.1"/>
    </source>
</evidence>
<accession>A0ABD6E9U8</accession>
<dbReference type="EMBL" id="JBGFUD010001843">
    <property type="protein sequence ID" value="MFH4976829.1"/>
    <property type="molecule type" value="Genomic_DNA"/>
</dbReference>
<gene>
    <name evidence="1" type="ORF">AB6A40_003538</name>
</gene>